<dbReference type="PROSITE" id="PS50043">
    <property type="entry name" value="HTH_LUXR_2"/>
    <property type="match status" value="1"/>
</dbReference>
<gene>
    <name evidence="8" type="ORF">RT717_11245</name>
</gene>
<dbReference type="SUPFAM" id="SSF46894">
    <property type="entry name" value="C-terminal effector domain of the bipartite response regulators"/>
    <property type="match status" value="1"/>
</dbReference>
<evidence type="ECO:0000256" key="3">
    <source>
        <dbReference type="ARBA" id="ARBA00023125"/>
    </source>
</evidence>
<sequence length="208" mass="23048">MKKLLLVDDHQIVLDGLNGIFDNELEIEVVAVVRSGKEAIALIEKTQVDIVCTDIEMPGMDGIELAKTIKENHPGIKVLVLSMYSRPELVKQLAAIGVDGFLRKDAGKMELLLAIDHLAKGDSYYSQHFTQSLIVSQKKQTPAIQLTSRELEVLNLLANGDSTAEIAEKLFISFHTVQSHRKSLLVKFDVHNTTSLLKKASQHHLISS</sequence>
<dbReference type="InterPro" id="IPR039420">
    <property type="entry name" value="WalR-like"/>
</dbReference>
<dbReference type="Pfam" id="PF00196">
    <property type="entry name" value="GerE"/>
    <property type="match status" value="1"/>
</dbReference>
<evidence type="ECO:0000259" key="6">
    <source>
        <dbReference type="PROSITE" id="PS50043"/>
    </source>
</evidence>
<feature type="modified residue" description="4-aspartylphosphate" evidence="5">
    <location>
        <position position="54"/>
    </location>
</feature>
<feature type="domain" description="Response regulatory" evidence="7">
    <location>
        <begin position="3"/>
        <end position="119"/>
    </location>
</feature>
<evidence type="ECO:0000259" key="7">
    <source>
        <dbReference type="PROSITE" id="PS50110"/>
    </source>
</evidence>
<dbReference type="EMBL" id="CP136051">
    <property type="protein sequence ID" value="WOK09212.1"/>
    <property type="molecule type" value="Genomic_DNA"/>
</dbReference>
<dbReference type="SUPFAM" id="SSF52172">
    <property type="entry name" value="CheY-like"/>
    <property type="match status" value="1"/>
</dbReference>
<keyword evidence="3" id="KW-0238">DNA-binding</keyword>
<dbReference type="PROSITE" id="PS00622">
    <property type="entry name" value="HTH_LUXR_1"/>
    <property type="match status" value="1"/>
</dbReference>
<dbReference type="CDD" id="cd06170">
    <property type="entry name" value="LuxR_C_like"/>
    <property type="match status" value="1"/>
</dbReference>
<organism evidence="8 9">
    <name type="scientific">Imperialibacter roseus</name>
    <dbReference type="NCBI Taxonomy" id="1324217"/>
    <lineage>
        <taxon>Bacteria</taxon>
        <taxon>Pseudomonadati</taxon>
        <taxon>Bacteroidota</taxon>
        <taxon>Cytophagia</taxon>
        <taxon>Cytophagales</taxon>
        <taxon>Flammeovirgaceae</taxon>
        <taxon>Imperialibacter</taxon>
    </lineage>
</organism>
<dbReference type="InterPro" id="IPR011006">
    <property type="entry name" value="CheY-like_superfamily"/>
</dbReference>
<proteinExistence type="predicted"/>
<dbReference type="Gene3D" id="3.40.50.2300">
    <property type="match status" value="1"/>
</dbReference>
<keyword evidence="4" id="KW-0804">Transcription</keyword>
<name>A0ABZ0IVY4_9BACT</name>
<keyword evidence="9" id="KW-1185">Reference proteome</keyword>
<dbReference type="PRINTS" id="PR00038">
    <property type="entry name" value="HTHLUXR"/>
</dbReference>
<dbReference type="InterPro" id="IPR058245">
    <property type="entry name" value="NreC/VraR/RcsB-like_REC"/>
</dbReference>
<evidence type="ECO:0000256" key="5">
    <source>
        <dbReference type="PROSITE-ProRule" id="PRU00169"/>
    </source>
</evidence>
<dbReference type="InterPro" id="IPR016032">
    <property type="entry name" value="Sig_transdc_resp-reg_C-effctor"/>
</dbReference>
<protein>
    <submittedName>
        <fullName evidence="8">Response regulator transcription factor</fullName>
    </submittedName>
</protein>
<evidence type="ECO:0000313" key="9">
    <source>
        <dbReference type="Proteomes" id="UP001302349"/>
    </source>
</evidence>
<dbReference type="Proteomes" id="UP001302349">
    <property type="component" value="Chromosome"/>
</dbReference>
<dbReference type="PANTHER" id="PTHR43214">
    <property type="entry name" value="TWO-COMPONENT RESPONSE REGULATOR"/>
    <property type="match status" value="1"/>
</dbReference>
<feature type="domain" description="HTH luxR-type" evidence="6">
    <location>
        <begin position="139"/>
        <end position="204"/>
    </location>
</feature>
<keyword evidence="1 5" id="KW-0597">Phosphoprotein</keyword>
<evidence type="ECO:0000256" key="4">
    <source>
        <dbReference type="ARBA" id="ARBA00023163"/>
    </source>
</evidence>
<dbReference type="InterPro" id="IPR000792">
    <property type="entry name" value="Tscrpt_reg_LuxR_C"/>
</dbReference>
<dbReference type="SMART" id="SM00421">
    <property type="entry name" value="HTH_LUXR"/>
    <property type="match status" value="1"/>
</dbReference>
<keyword evidence="2" id="KW-0805">Transcription regulation</keyword>
<evidence type="ECO:0000256" key="2">
    <source>
        <dbReference type="ARBA" id="ARBA00023015"/>
    </source>
</evidence>
<dbReference type="RefSeq" id="WP_317491832.1">
    <property type="nucleotide sequence ID" value="NZ_CP136051.1"/>
</dbReference>
<evidence type="ECO:0000313" key="8">
    <source>
        <dbReference type="EMBL" id="WOK09212.1"/>
    </source>
</evidence>
<dbReference type="CDD" id="cd17535">
    <property type="entry name" value="REC_NarL-like"/>
    <property type="match status" value="1"/>
</dbReference>
<reference evidence="8 9" key="1">
    <citation type="journal article" date="2023" name="Microbiol. Resour. Announc.">
        <title>Complete Genome Sequence of Imperialibacter roseus strain P4T.</title>
        <authorList>
            <person name="Tizabi D.R."/>
            <person name="Bachvaroff T."/>
            <person name="Hill R.T."/>
        </authorList>
    </citation>
    <scope>NUCLEOTIDE SEQUENCE [LARGE SCALE GENOMIC DNA]</scope>
    <source>
        <strain evidence="8 9">P4T</strain>
    </source>
</reference>
<dbReference type="InterPro" id="IPR001789">
    <property type="entry name" value="Sig_transdc_resp-reg_receiver"/>
</dbReference>
<dbReference type="SMART" id="SM00448">
    <property type="entry name" value="REC"/>
    <property type="match status" value="1"/>
</dbReference>
<dbReference type="Pfam" id="PF00072">
    <property type="entry name" value="Response_reg"/>
    <property type="match status" value="1"/>
</dbReference>
<accession>A0ABZ0IVY4</accession>
<evidence type="ECO:0000256" key="1">
    <source>
        <dbReference type="ARBA" id="ARBA00022553"/>
    </source>
</evidence>
<dbReference type="PROSITE" id="PS50110">
    <property type="entry name" value="RESPONSE_REGULATORY"/>
    <property type="match status" value="1"/>
</dbReference>
<dbReference type="PANTHER" id="PTHR43214:SF41">
    <property type="entry name" value="NITRATE_NITRITE RESPONSE REGULATOR PROTEIN NARP"/>
    <property type="match status" value="1"/>
</dbReference>